<keyword evidence="7" id="KW-1185">Reference proteome</keyword>
<comment type="similarity">
    <text evidence="5">Belongs to the CitG/MdcB family.</text>
</comment>
<proteinExistence type="inferred from homology"/>
<evidence type="ECO:0000256" key="3">
    <source>
        <dbReference type="ARBA" id="ARBA00022741"/>
    </source>
</evidence>
<dbReference type="RefSeq" id="WP_095135018.1">
    <property type="nucleotide sequence ID" value="NZ_NIBG01000021.1"/>
</dbReference>
<keyword evidence="2 5" id="KW-0808">Transferase</keyword>
<dbReference type="Gene3D" id="1.10.4200.10">
    <property type="entry name" value="Triphosphoribosyl-dephospho-CoA protein"/>
    <property type="match status" value="1"/>
</dbReference>
<dbReference type="InterPro" id="IPR002736">
    <property type="entry name" value="CitG"/>
</dbReference>
<dbReference type="Pfam" id="PF01874">
    <property type="entry name" value="CitG"/>
    <property type="match status" value="1"/>
</dbReference>
<comment type="catalytic activity">
    <reaction evidence="1 5">
        <text>3'-dephospho-CoA + ATP = 2'-(5''-triphospho-alpha-D-ribosyl)-3'-dephospho-CoA + adenine</text>
        <dbReference type="Rhea" id="RHEA:15117"/>
        <dbReference type="ChEBI" id="CHEBI:16708"/>
        <dbReference type="ChEBI" id="CHEBI:30616"/>
        <dbReference type="ChEBI" id="CHEBI:57328"/>
        <dbReference type="ChEBI" id="CHEBI:61378"/>
        <dbReference type="EC" id="2.4.2.52"/>
    </reaction>
</comment>
<dbReference type="GO" id="GO:0005524">
    <property type="term" value="F:ATP binding"/>
    <property type="evidence" value="ECO:0007669"/>
    <property type="project" value="UniProtKB-KW"/>
</dbReference>
<gene>
    <name evidence="5 6" type="primary">citG</name>
    <name evidence="6" type="ORF">CCE28_17490</name>
</gene>
<keyword evidence="3 5" id="KW-0547">Nucleotide-binding</keyword>
<comment type="caution">
    <text evidence="6">The sequence shown here is derived from an EMBL/GenBank/DDBJ whole genome shotgun (WGS) entry which is preliminary data.</text>
</comment>
<evidence type="ECO:0000313" key="6">
    <source>
        <dbReference type="EMBL" id="PAB57955.1"/>
    </source>
</evidence>
<reference evidence="6 7" key="1">
    <citation type="submission" date="2017-06" db="EMBL/GenBank/DDBJ databases">
        <title>Draft genome sequence of anaerobic fermentative bacterium Anaeromicrobium sediminis DY2726D isolated from West Pacific Ocean sediments.</title>
        <authorList>
            <person name="Zeng X."/>
        </authorList>
    </citation>
    <scope>NUCLEOTIDE SEQUENCE [LARGE SCALE GENOMIC DNA]</scope>
    <source>
        <strain evidence="6 7">DY2726D</strain>
    </source>
</reference>
<dbReference type="InterPro" id="IPR017551">
    <property type="entry name" value="TriPribosyl-deP-CoA_syn_CitG"/>
</dbReference>
<evidence type="ECO:0000256" key="1">
    <source>
        <dbReference type="ARBA" id="ARBA00001210"/>
    </source>
</evidence>
<sequence length="295" mass="33539">MVDNKSFSRQIENMAIRSLLYEVSASPKPGLVDRHNNGAHNDMDFFTFIDSSTILGETFYECTLMAIEEDYPIEGLLNIIRPIGIKGEKNMFYMTKDVNTHKGLIFSLGIICAACGFLYKRKESITAENICAKVEKMTKNIVNKELMNKKDLTPSTYGEKLYLKYGTTGIRGEVASGFETVRKYALPSLKEMMEKKNLCKNDIFVHVLINLMANTEDSNILGRHNKEVLKVVQNRAKSILEIGGMNTVRGREEIKVFDKWCIENWVSPGGSADLLAVSIMLYLLEDFNEKRKYLK</sequence>
<evidence type="ECO:0000256" key="5">
    <source>
        <dbReference type="HAMAP-Rule" id="MF_00397"/>
    </source>
</evidence>
<dbReference type="OrthoDB" id="114886at2"/>
<evidence type="ECO:0000256" key="4">
    <source>
        <dbReference type="ARBA" id="ARBA00022840"/>
    </source>
</evidence>
<dbReference type="HAMAP" id="MF_00397">
    <property type="entry name" value="CitG"/>
    <property type="match status" value="1"/>
</dbReference>
<dbReference type="AlphaFoldDB" id="A0A267MGG0"/>
<protein>
    <recommendedName>
        <fullName evidence="5">Probable 2-(5''-triphosphoribosyl)-3'-dephosphocoenzyme-A synthase</fullName>
        <shortName evidence="5">2-(5''-triphosphoribosyl)-3'-dephospho-CoA synthase</shortName>
        <ecNumber evidence="5">2.4.2.52</ecNumber>
    </recommendedName>
</protein>
<dbReference type="EC" id="2.4.2.52" evidence="5"/>
<evidence type="ECO:0000313" key="7">
    <source>
        <dbReference type="Proteomes" id="UP000216024"/>
    </source>
</evidence>
<dbReference type="NCBIfam" id="TIGR03125">
    <property type="entry name" value="citrate_citG"/>
    <property type="match status" value="1"/>
</dbReference>
<dbReference type="PANTHER" id="PTHR30201:SF2">
    <property type="entry name" value="2-(5''-TRIPHOSPHORIBOSYL)-3'-DEPHOSPHOCOENZYME-A SYNTHASE"/>
    <property type="match status" value="1"/>
</dbReference>
<dbReference type="GO" id="GO:0046917">
    <property type="term" value="F:triphosphoribosyl-dephospho-CoA synthase activity"/>
    <property type="evidence" value="ECO:0007669"/>
    <property type="project" value="UniProtKB-UniRule"/>
</dbReference>
<organism evidence="6 7">
    <name type="scientific">Anaeromicrobium sediminis</name>
    <dbReference type="NCBI Taxonomy" id="1478221"/>
    <lineage>
        <taxon>Bacteria</taxon>
        <taxon>Bacillati</taxon>
        <taxon>Bacillota</taxon>
        <taxon>Clostridia</taxon>
        <taxon>Peptostreptococcales</taxon>
        <taxon>Thermotaleaceae</taxon>
        <taxon>Anaeromicrobium</taxon>
    </lineage>
</organism>
<dbReference type="GO" id="GO:0051191">
    <property type="term" value="P:prosthetic group biosynthetic process"/>
    <property type="evidence" value="ECO:0007669"/>
    <property type="project" value="TreeGrafter"/>
</dbReference>
<name>A0A267MGG0_9FIRM</name>
<accession>A0A267MGG0</accession>
<dbReference type="EMBL" id="NIBG01000021">
    <property type="protein sequence ID" value="PAB57955.1"/>
    <property type="molecule type" value="Genomic_DNA"/>
</dbReference>
<dbReference type="Proteomes" id="UP000216024">
    <property type="component" value="Unassembled WGS sequence"/>
</dbReference>
<keyword evidence="4 5" id="KW-0067">ATP-binding</keyword>
<dbReference type="PANTHER" id="PTHR30201">
    <property type="entry name" value="TRIPHOSPHORIBOSYL-DEPHOSPHO-COA SYNTHASE"/>
    <property type="match status" value="1"/>
</dbReference>
<evidence type="ECO:0000256" key="2">
    <source>
        <dbReference type="ARBA" id="ARBA00022679"/>
    </source>
</evidence>